<reference evidence="6 7" key="2">
    <citation type="submission" date="2016-08" db="EMBL/GenBank/DDBJ databases">
        <title>Pervasive Adenine N6-methylation of Active Genes in Fungi.</title>
        <authorList>
            <consortium name="DOE Joint Genome Institute"/>
            <person name="Mondo S.J."/>
            <person name="Dannebaum R.O."/>
            <person name="Kuo R.C."/>
            <person name="Labutti K."/>
            <person name="Haridas S."/>
            <person name="Kuo A."/>
            <person name="Salamov A."/>
            <person name="Ahrendt S.R."/>
            <person name="Lipzen A."/>
            <person name="Sullivan W."/>
            <person name="Andreopoulos W.B."/>
            <person name="Clum A."/>
            <person name="Lindquist E."/>
            <person name="Daum C."/>
            <person name="Ramamoorthy G.K."/>
            <person name="Gryganskyi A."/>
            <person name="Culley D."/>
            <person name="Magnuson J.K."/>
            <person name="James T.Y."/>
            <person name="O'Malley M.A."/>
            <person name="Stajich J.E."/>
            <person name="Spatafora J.W."/>
            <person name="Visel A."/>
            <person name="Grigoriev I.V."/>
        </authorList>
    </citation>
    <scope>NUCLEOTIDE SEQUENCE [LARGE SCALE GENOMIC DNA]</scope>
    <source>
        <strain evidence="7">finn</strain>
    </source>
</reference>
<evidence type="ECO:0000256" key="2">
    <source>
        <dbReference type="ARBA" id="ARBA00023054"/>
    </source>
</evidence>
<evidence type="ECO:0000313" key="7">
    <source>
        <dbReference type="Proteomes" id="UP000193719"/>
    </source>
</evidence>
<dbReference type="Pfam" id="PF26091">
    <property type="entry name" value="PWI_CCDC43"/>
    <property type="match status" value="1"/>
</dbReference>
<dbReference type="PANTHER" id="PTHR31684">
    <property type="entry name" value="COILED-COIL DOMAIN-CONTAINING PROTEIN 43"/>
    <property type="match status" value="1"/>
</dbReference>
<protein>
    <recommendedName>
        <fullName evidence="5">CCDC43 PWI-like domain-containing protein</fullName>
    </recommendedName>
</protein>
<feature type="region of interest" description="Disordered" evidence="4">
    <location>
        <begin position="152"/>
        <end position="212"/>
    </location>
</feature>
<evidence type="ECO:0000313" key="6">
    <source>
        <dbReference type="EMBL" id="ORX54289.1"/>
    </source>
</evidence>
<keyword evidence="2 3" id="KW-0175">Coiled coil</keyword>
<feature type="domain" description="CCDC43 PWI-like" evidence="5">
    <location>
        <begin position="3"/>
        <end position="68"/>
    </location>
</feature>
<feature type="compositionally biased region" description="Basic and acidic residues" evidence="4">
    <location>
        <begin position="181"/>
        <end position="201"/>
    </location>
</feature>
<feature type="compositionally biased region" description="Basic and acidic residues" evidence="4">
    <location>
        <begin position="163"/>
        <end position="174"/>
    </location>
</feature>
<evidence type="ECO:0000259" key="5">
    <source>
        <dbReference type="Pfam" id="PF26091"/>
    </source>
</evidence>
<dbReference type="OrthoDB" id="18679at2759"/>
<name>A0A1Y1VEU7_9FUNG</name>
<comment type="similarity">
    <text evidence="1">Belongs to the CCDC43 family.</text>
</comment>
<organism evidence="6 7">
    <name type="scientific">Piromyces finnis</name>
    <dbReference type="NCBI Taxonomy" id="1754191"/>
    <lineage>
        <taxon>Eukaryota</taxon>
        <taxon>Fungi</taxon>
        <taxon>Fungi incertae sedis</taxon>
        <taxon>Chytridiomycota</taxon>
        <taxon>Chytridiomycota incertae sedis</taxon>
        <taxon>Neocallimastigomycetes</taxon>
        <taxon>Neocallimastigales</taxon>
        <taxon>Neocallimastigaceae</taxon>
        <taxon>Piromyces</taxon>
    </lineage>
</organism>
<proteinExistence type="inferred from homology"/>
<reference evidence="6 7" key="1">
    <citation type="submission" date="2016-08" db="EMBL/GenBank/DDBJ databases">
        <title>Genomes of anaerobic fungi encode conserved fungal cellulosomes for biomass hydrolysis.</title>
        <authorList>
            <consortium name="DOE Joint Genome Institute"/>
            <person name="Haitjema C.H."/>
            <person name="Gilmore S.P."/>
            <person name="Henske J.K."/>
            <person name="Solomon K.V."/>
            <person name="De Groot R."/>
            <person name="Kuo A."/>
            <person name="Mondo S.J."/>
            <person name="Salamov A.A."/>
            <person name="Labutti K."/>
            <person name="Zhao Z."/>
            <person name="Chiniquy J."/>
            <person name="Barry K."/>
            <person name="Brewer H.M."/>
            <person name="Purvine S.O."/>
            <person name="Wright A.T."/>
            <person name="Boxma B."/>
            <person name="Van Alen T."/>
            <person name="Hackstein J.H."/>
            <person name="Baker S.E."/>
            <person name="Grigoriev I.V."/>
            <person name="O'Malley M.A."/>
        </authorList>
    </citation>
    <scope>NUCLEOTIDE SEQUENCE [LARGE SCALE GENOMIC DNA]</scope>
    <source>
        <strain evidence="7">finn</strain>
    </source>
</reference>
<gene>
    <name evidence="6" type="ORF">BCR36DRAFT_410832</name>
</gene>
<comment type="caution">
    <text evidence="6">The sequence shown here is derived from an EMBL/GenBank/DDBJ whole genome shotgun (WGS) entry which is preliminary data.</text>
</comment>
<evidence type="ECO:0000256" key="3">
    <source>
        <dbReference type="SAM" id="Coils"/>
    </source>
</evidence>
<feature type="coiled-coil region" evidence="3">
    <location>
        <begin position="55"/>
        <end position="99"/>
    </location>
</feature>
<dbReference type="Proteomes" id="UP000193719">
    <property type="component" value="Unassembled WGS sequence"/>
</dbReference>
<dbReference type="InterPro" id="IPR037666">
    <property type="entry name" value="CCDC43"/>
</dbReference>
<evidence type="ECO:0000256" key="4">
    <source>
        <dbReference type="SAM" id="MobiDB-lite"/>
    </source>
</evidence>
<dbReference type="AlphaFoldDB" id="A0A1Y1VEU7"/>
<keyword evidence="7" id="KW-1185">Reference proteome</keyword>
<dbReference type="EMBL" id="MCFH01000011">
    <property type="protein sequence ID" value="ORX54289.1"/>
    <property type="molecule type" value="Genomic_DNA"/>
</dbReference>
<feature type="compositionally biased region" description="Basic residues" evidence="4">
    <location>
        <begin position="202"/>
        <end position="212"/>
    </location>
</feature>
<dbReference type="PANTHER" id="PTHR31684:SF2">
    <property type="entry name" value="COILED-COIL DOMAIN-CONTAINING PROTEIN 43"/>
    <property type="match status" value="1"/>
</dbReference>
<accession>A0A1Y1VEU7</accession>
<dbReference type="InterPro" id="IPR058771">
    <property type="entry name" value="PWI_CCDC43"/>
</dbReference>
<sequence>MEELVDWVNENLKKLNIEDETVSEYIAGIVEEIEDEEECKEAVEGYLVEATEEPIEEFMNELFEYSSKIKQKELQRQEEEKIKRQNEAKQKELEILNVESKKETTKVQLTDKEREKREKFLEKYAYNLDRITQNENGEDEIEYIDHSVDAQDDFIPKNNNADIVKEKERKQRMEAKKKHMQKVERDKKLLEKQRLDKEKEKRRTQKREKRRM</sequence>
<evidence type="ECO:0000256" key="1">
    <source>
        <dbReference type="ARBA" id="ARBA00005305"/>
    </source>
</evidence>